<dbReference type="RefSeq" id="WP_084663048.1">
    <property type="nucleotide sequence ID" value="NZ_LT838272.1"/>
</dbReference>
<evidence type="ECO:0000313" key="5">
    <source>
        <dbReference type="Proteomes" id="UP000192569"/>
    </source>
</evidence>
<dbReference type="InterPro" id="IPR001130">
    <property type="entry name" value="TatD-like"/>
</dbReference>
<dbReference type="OrthoDB" id="9810005at2"/>
<dbReference type="InterPro" id="IPR018228">
    <property type="entry name" value="DNase_TatD-rel_CS"/>
</dbReference>
<name>A0A1W1V822_9FIRM</name>
<reference evidence="4 5" key="1">
    <citation type="submission" date="2017-04" db="EMBL/GenBank/DDBJ databases">
        <authorList>
            <person name="Afonso C.L."/>
            <person name="Miller P.J."/>
            <person name="Scott M.A."/>
            <person name="Spackman E."/>
            <person name="Goraichik I."/>
            <person name="Dimitrov K.M."/>
            <person name="Suarez D.L."/>
            <person name="Swayne D.E."/>
        </authorList>
    </citation>
    <scope>NUCLEOTIDE SEQUENCE [LARGE SCALE GENOMIC DNA]</scope>
    <source>
        <strain evidence="4 5">ToBE</strain>
    </source>
</reference>
<dbReference type="CDD" id="cd01310">
    <property type="entry name" value="TatD_DNAse"/>
    <property type="match status" value="1"/>
</dbReference>
<dbReference type="STRING" id="698762.SAMN00808754_0132"/>
<dbReference type="PANTHER" id="PTHR46124">
    <property type="entry name" value="D-AMINOACYL-TRNA DEACYLASE"/>
    <property type="match status" value="1"/>
</dbReference>
<dbReference type="GO" id="GO:0004536">
    <property type="term" value="F:DNA nuclease activity"/>
    <property type="evidence" value="ECO:0007669"/>
    <property type="project" value="InterPro"/>
</dbReference>
<protein>
    <submittedName>
        <fullName evidence="4">TatD DNase family protein</fullName>
    </submittedName>
</protein>
<dbReference type="Gene3D" id="3.20.20.140">
    <property type="entry name" value="Metal-dependent hydrolases"/>
    <property type="match status" value="1"/>
</dbReference>
<evidence type="ECO:0000256" key="3">
    <source>
        <dbReference type="PIRSR" id="PIRSR005902-1"/>
    </source>
</evidence>
<dbReference type="GO" id="GO:0046872">
    <property type="term" value="F:metal ion binding"/>
    <property type="evidence" value="ECO:0007669"/>
    <property type="project" value="UniProtKB-KW"/>
</dbReference>
<dbReference type="PROSITE" id="PS01137">
    <property type="entry name" value="TATD_1"/>
    <property type="match status" value="1"/>
</dbReference>
<dbReference type="Pfam" id="PF01026">
    <property type="entry name" value="TatD_DNase"/>
    <property type="match status" value="1"/>
</dbReference>
<keyword evidence="2" id="KW-0378">Hydrolase</keyword>
<feature type="binding site" evidence="3">
    <location>
        <position position="9"/>
    </location>
    <ligand>
        <name>a divalent metal cation</name>
        <dbReference type="ChEBI" id="CHEBI:60240"/>
        <label>1</label>
    </ligand>
</feature>
<feature type="binding site" evidence="3">
    <location>
        <position position="95"/>
    </location>
    <ligand>
        <name>a divalent metal cation</name>
        <dbReference type="ChEBI" id="CHEBI:60240"/>
        <label>1</label>
    </ligand>
</feature>
<dbReference type="PANTHER" id="PTHR46124:SF2">
    <property type="entry name" value="D-AMINOACYL-TRNA DEACYLASE"/>
    <property type="match status" value="1"/>
</dbReference>
<feature type="binding site" evidence="3">
    <location>
        <position position="131"/>
    </location>
    <ligand>
        <name>a divalent metal cation</name>
        <dbReference type="ChEBI" id="CHEBI:60240"/>
        <label>2</label>
    </ligand>
</feature>
<dbReference type="InterPro" id="IPR015991">
    <property type="entry name" value="TatD/YcfH-like"/>
</dbReference>
<proteinExistence type="predicted"/>
<dbReference type="InterPro" id="IPR032466">
    <property type="entry name" value="Metal_Hydrolase"/>
</dbReference>
<evidence type="ECO:0000313" key="4">
    <source>
        <dbReference type="EMBL" id="SMB89330.1"/>
    </source>
</evidence>
<keyword evidence="5" id="KW-1185">Reference proteome</keyword>
<dbReference type="PROSITE" id="PS01091">
    <property type="entry name" value="TATD_3"/>
    <property type="match status" value="1"/>
</dbReference>
<evidence type="ECO:0000256" key="1">
    <source>
        <dbReference type="ARBA" id="ARBA00022723"/>
    </source>
</evidence>
<dbReference type="Proteomes" id="UP000192569">
    <property type="component" value="Chromosome I"/>
</dbReference>
<accession>A0A1W1V822</accession>
<dbReference type="NCBIfam" id="TIGR00010">
    <property type="entry name" value="YchF/TatD family DNA exonuclease"/>
    <property type="match status" value="1"/>
</dbReference>
<dbReference type="EMBL" id="LT838272">
    <property type="protein sequence ID" value="SMB89330.1"/>
    <property type="molecule type" value="Genomic_DNA"/>
</dbReference>
<gene>
    <name evidence="4" type="ORF">SAMN00808754_0132</name>
</gene>
<dbReference type="AlphaFoldDB" id="A0A1W1V822"/>
<feature type="binding site" evidence="3">
    <location>
        <position position="206"/>
    </location>
    <ligand>
        <name>a divalent metal cation</name>
        <dbReference type="ChEBI" id="CHEBI:60240"/>
        <label>1</label>
    </ligand>
</feature>
<sequence>MNRELIDSHAHLNDPAFSPDLPEVIGRLKQAGVEAVINVGYDLRSSREAVVQAHNWPFLKASVAVHPHEAASFDEEGARVIRSLALDRVVVAVGETGLDYYRNLSPRRKQEEVFRWHLNLAKQLNLPVIVHDREAHKDILRILRQEADGLPGGVMHCFSGTWEMARAFLDLGFYISLAGPITFKNADNLREVAAKVPLERLLIETDAPYLTPAPYRGQRNEPANLRFVAEGVASARGIPVEEVIEATTLNARTLFRL</sequence>
<dbReference type="GO" id="GO:0016788">
    <property type="term" value="F:hydrolase activity, acting on ester bonds"/>
    <property type="evidence" value="ECO:0007669"/>
    <property type="project" value="InterPro"/>
</dbReference>
<dbReference type="SUPFAM" id="SSF51556">
    <property type="entry name" value="Metallo-dependent hydrolases"/>
    <property type="match status" value="1"/>
</dbReference>
<organism evidence="4 5">
    <name type="scientific">Thermanaeromonas toyohensis ToBE</name>
    <dbReference type="NCBI Taxonomy" id="698762"/>
    <lineage>
        <taxon>Bacteria</taxon>
        <taxon>Bacillati</taxon>
        <taxon>Bacillota</taxon>
        <taxon>Clostridia</taxon>
        <taxon>Neomoorellales</taxon>
        <taxon>Neomoorellaceae</taxon>
        <taxon>Thermanaeromonas</taxon>
    </lineage>
</organism>
<keyword evidence="1 3" id="KW-0479">Metal-binding</keyword>
<dbReference type="PIRSF" id="PIRSF005902">
    <property type="entry name" value="DNase_TatD"/>
    <property type="match status" value="1"/>
</dbReference>
<dbReference type="FunFam" id="3.20.20.140:FF:000005">
    <property type="entry name" value="TatD family hydrolase"/>
    <property type="match status" value="1"/>
</dbReference>
<feature type="binding site" evidence="3">
    <location>
        <position position="11"/>
    </location>
    <ligand>
        <name>a divalent metal cation</name>
        <dbReference type="ChEBI" id="CHEBI:60240"/>
        <label>1</label>
    </ligand>
</feature>
<feature type="binding site" evidence="3">
    <location>
        <position position="156"/>
    </location>
    <ligand>
        <name>a divalent metal cation</name>
        <dbReference type="ChEBI" id="CHEBI:60240"/>
        <label>2</label>
    </ligand>
</feature>
<dbReference type="GO" id="GO:0005829">
    <property type="term" value="C:cytosol"/>
    <property type="evidence" value="ECO:0007669"/>
    <property type="project" value="TreeGrafter"/>
</dbReference>
<evidence type="ECO:0000256" key="2">
    <source>
        <dbReference type="ARBA" id="ARBA00022801"/>
    </source>
</evidence>